<dbReference type="GO" id="GO:0016887">
    <property type="term" value="F:ATP hydrolysis activity"/>
    <property type="evidence" value="ECO:0007669"/>
    <property type="project" value="InterPro"/>
</dbReference>
<keyword evidence="4" id="KW-0547">Nucleotide-binding</keyword>
<dbReference type="Pfam" id="PF02172">
    <property type="entry name" value="KIX"/>
    <property type="match status" value="1"/>
</dbReference>
<dbReference type="InterPro" id="IPR014001">
    <property type="entry name" value="Helicase_ATP-bd"/>
</dbReference>
<evidence type="ECO:0000256" key="13">
    <source>
        <dbReference type="SAM" id="MobiDB-lite"/>
    </source>
</evidence>
<dbReference type="Pfam" id="PF02135">
    <property type="entry name" value="zf-TAZ"/>
    <property type="match status" value="1"/>
</dbReference>
<evidence type="ECO:0000259" key="16">
    <source>
        <dbReference type="PROSITE" id="PS51192"/>
    </source>
</evidence>
<accession>A0A9D4JQF9</accession>
<dbReference type="InterPro" id="IPR035898">
    <property type="entry name" value="TAZ_dom_sf"/>
</dbReference>
<evidence type="ECO:0000256" key="7">
    <source>
        <dbReference type="ARBA" id="ARBA00022806"/>
    </source>
</evidence>
<dbReference type="GO" id="GO:0008270">
    <property type="term" value="F:zinc ion binding"/>
    <property type="evidence" value="ECO:0007669"/>
    <property type="project" value="UniProtKB-KW"/>
</dbReference>
<feature type="compositionally biased region" description="Polar residues" evidence="13">
    <location>
        <begin position="1405"/>
        <end position="1428"/>
    </location>
</feature>
<dbReference type="Gene3D" id="1.20.1020.10">
    <property type="entry name" value="TAZ domain"/>
    <property type="match status" value="1"/>
</dbReference>
<feature type="compositionally biased region" description="Basic and acidic residues" evidence="13">
    <location>
        <begin position="1124"/>
        <end position="1136"/>
    </location>
</feature>
<dbReference type="GO" id="GO:0006355">
    <property type="term" value="P:regulation of DNA-templated transcription"/>
    <property type="evidence" value="ECO:0007669"/>
    <property type="project" value="InterPro"/>
</dbReference>
<dbReference type="Gene3D" id="1.20.120.850">
    <property type="entry name" value="SWI2/SNF2 ATPases, N-terminal domain"/>
    <property type="match status" value="1"/>
</dbReference>
<dbReference type="InterPro" id="IPR049730">
    <property type="entry name" value="SNF2/RAD54-like_C"/>
</dbReference>
<comment type="caution">
    <text evidence="18">The sequence shown here is derived from an EMBL/GenBank/DDBJ whole genome shotgun (WGS) entry which is preliminary data.</text>
</comment>
<keyword evidence="7" id="KW-0347">Helicase</keyword>
<dbReference type="PROSITE" id="PS51194">
    <property type="entry name" value="HELICASE_CTER"/>
    <property type="match status" value="1"/>
</dbReference>
<feature type="compositionally biased region" description="Acidic residues" evidence="13">
    <location>
        <begin position="518"/>
        <end position="531"/>
    </location>
</feature>
<dbReference type="InterPro" id="IPR036529">
    <property type="entry name" value="KIX_dom_sf"/>
</dbReference>
<dbReference type="GO" id="GO:0004386">
    <property type="term" value="F:helicase activity"/>
    <property type="evidence" value="ECO:0007669"/>
    <property type="project" value="UniProtKB-KW"/>
</dbReference>
<evidence type="ECO:0000256" key="4">
    <source>
        <dbReference type="ARBA" id="ARBA00022741"/>
    </source>
</evidence>
<feature type="region of interest" description="Disordered" evidence="13">
    <location>
        <begin position="1"/>
        <end position="123"/>
    </location>
</feature>
<feature type="region of interest" description="Disordered" evidence="13">
    <location>
        <begin position="985"/>
        <end position="1042"/>
    </location>
</feature>
<dbReference type="InterPro" id="IPR000197">
    <property type="entry name" value="Znf_TAZ"/>
</dbReference>
<feature type="compositionally biased region" description="Basic and acidic residues" evidence="13">
    <location>
        <begin position="1"/>
        <end position="35"/>
    </location>
</feature>
<feature type="compositionally biased region" description="Low complexity" evidence="13">
    <location>
        <begin position="103"/>
        <end position="119"/>
    </location>
</feature>
<feature type="compositionally biased region" description="Basic and acidic residues" evidence="13">
    <location>
        <begin position="1157"/>
        <end position="1170"/>
    </location>
</feature>
<keyword evidence="6" id="KW-0378">Hydrolase</keyword>
<evidence type="ECO:0000256" key="8">
    <source>
        <dbReference type="ARBA" id="ARBA00022833"/>
    </source>
</evidence>
<proteinExistence type="inferred from homology"/>
<dbReference type="FunFam" id="1.20.1020.10:FF:000002">
    <property type="entry name" value="E1A binding protein p300"/>
    <property type="match status" value="1"/>
</dbReference>
<dbReference type="InterPro" id="IPR038718">
    <property type="entry name" value="SNF2-like_sf"/>
</dbReference>
<feature type="compositionally biased region" description="Acidic residues" evidence="13">
    <location>
        <begin position="1010"/>
        <end position="1019"/>
    </location>
</feature>
<sequence>MKRSEDLGEENSIERALEMSRRDISTDAAVDDKENTVPNSAADVPMVTSKSELLTPCLSDPMAEFDDDPTEGTGIDGINDLPDINNEQISQNQPVSHTGVPRTQGAAGSQTQGAQPQSADPEKRKLIQQQLALLFHAHKCQRREQNNGEACTLPHCRTMKNVLNHISTCSAGKSCQVAHCASSRQIITHWRNCLRQDCPVCLPFKQASDRQKQTVAVAAAGAAQASRTVSTGPQAKVNAATQQIPSNMNEAQMQKAYAALGLTFNGIQASTSRPGQQNNQVNLGLNPGQSAQVGNSNPTMNSLTAVGGLNATDGLHIVPQTNKGTKQWHESVTQDLRNHLVNKVVQAVFPTQDPAALKDRRMNNLVSYARKVEGDIYETANRRAKKAYEEQESDFEDEMLSDMSRDPEMSFPKLSTPKKGDKSEGKSKGKKSKFEDDISDDSNFVTPKKKKRSNSKIVYAKISDSNYEEKANGKKGAKKRNSKVKRKAEDSSDEDRYTGNRKSKDKKRRRIKRMAYSNEDDIGTDDEDVPDPDTGGYLKRRKIRKVQGQKKLGDETMAAQKAEESRRKRIEERQKEYNAYVQVEGAEEEGDIPEGTEREQAIDTSSTNDKILGSPRKVLVTTKCVLEMDENKKPLIEVDRTLIRKLKPHQVEAVRFMYNCCVERLAILKKEEGAGCILAHCMGLGKTLSVITFVHTMLSNVKLTKMSKCLVVCPLNTCLNWVNEFQIWLDDVDFEIKVYEMSRVKQNFERAQMLKEWHESRAGVMILGYDMYRNFVNGSNCKNEKQKKIFFETLSNPGPDLVVCDEGHILKNDKTSLSKAMNTITSRRRIVLTGTPLQNNLGEYHCMVSFVKPSLLGTRKEFYNRFANPITNGQCSDSTPTDVKVMKRRAHILHKLLAGCVQRKDYSALTKFLPPKMEYVISVRLSKVQMSLYEKYLELSGVTTNPDTKTKGAQLFKDYQALMRIWTHPWVLKLDEIRQENKRQFDDSKDSFIEDEDSKAEDSFINDSTTSDEDDDVMSDDSTKISKKNGAGSSCMDEADMGYGGPKELTSEWWAEFVKEEDKYKLELSGKLKLLFEILKMSEDIGDKVLVFSQSLLSLDIIEDVLAKIDEVNQPEASSDEDNAGNKDGKAGDKPVEVAVGGSEGASSSEIGAGEGASKELSEEDKTAKELKERLSQYGKSWTKGGDYLRMDGSTSSIHRKASQDMFNDPENLRARLFLISTKAGSLGINLVSANRVIIFDASWNPSHDIQSIFRAYRFGQVKPVYVYRFLAQGTMEEKIYERQVTKQSLSQRVVDEHQIERHFTAADLQELYRFIPDRLDDPNRKERPLPILPKDHMLAEISTTNKEWIVTFHEHDSLLENVEEQKLTEDEKKAAWEDYENEKKGINMNRYESQPSDETKEHGSINSRSQGQTSTQQKNSDTTNGLETENSDIYLTLENSQKIIDFVETCDAQRVEKDIIMTTELENQTDKTNKVSTSVVYETQMKDNVYSLRENENITAVDELIKYLDKTGNHAEEHAEGPTKSDAKVKQKLETYDDLIEIVDLTGDDFEPDKETLTQVSKGC</sequence>
<comment type="subcellular location">
    <subcellularLocation>
        <location evidence="1">Nucleus</location>
    </subcellularLocation>
</comment>
<dbReference type="EMBL" id="JAIWYP010000005">
    <property type="protein sequence ID" value="KAH3820745.1"/>
    <property type="molecule type" value="Genomic_DNA"/>
</dbReference>
<feature type="domain" description="Helicase ATP-binding" evidence="16">
    <location>
        <begin position="667"/>
        <end position="854"/>
    </location>
</feature>
<keyword evidence="5 12" id="KW-0863">Zinc-finger</keyword>
<evidence type="ECO:0000256" key="12">
    <source>
        <dbReference type="PROSITE-ProRule" id="PRU00203"/>
    </source>
</evidence>
<feature type="compositionally biased region" description="Basic and acidic residues" evidence="13">
    <location>
        <begin position="487"/>
        <end position="498"/>
    </location>
</feature>
<dbReference type="PROSITE" id="PS51192">
    <property type="entry name" value="HELICASE_ATP_BIND_1"/>
    <property type="match status" value="1"/>
</dbReference>
<evidence type="ECO:0000256" key="11">
    <source>
        <dbReference type="ARBA" id="ARBA00023242"/>
    </source>
</evidence>
<keyword evidence="3 12" id="KW-0479">Metal-binding</keyword>
<feature type="region of interest" description="Disordered" evidence="13">
    <location>
        <begin position="1113"/>
        <end position="1170"/>
    </location>
</feature>
<evidence type="ECO:0000259" key="15">
    <source>
        <dbReference type="PROSITE" id="PS50952"/>
    </source>
</evidence>
<dbReference type="SUPFAM" id="SSF47040">
    <property type="entry name" value="Kix domain of CBP (creb binding protein)"/>
    <property type="match status" value="1"/>
</dbReference>
<comment type="similarity">
    <text evidence="2">Belongs to the SNF2/RAD54 helicase family.</text>
</comment>
<feature type="compositionally biased region" description="Basic residues" evidence="13">
    <location>
        <begin position="473"/>
        <end position="486"/>
    </location>
</feature>
<evidence type="ECO:0000256" key="10">
    <source>
        <dbReference type="ARBA" id="ARBA00023125"/>
    </source>
</evidence>
<keyword evidence="19" id="KW-1185">Reference proteome</keyword>
<feature type="compositionally biased region" description="Acidic residues" evidence="13">
    <location>
        <begin position="390"/>
        <end position="400"/>
    </location>
</feature>
<feature type="compositionally biased region" description="Basic residues" evidence="13">
    <location>
        <begin position="538"/>
        <end position="548"/>
    </location>
</feature>
<evidence type="ECO:0000259" key="17">
    <source>
        <dbReference type="PROSITE" id="PS51194"/>
    </source>
</evidence>
<feature type="compositionally biased region" description="Low complexity" evidence="13">
    <location>
        <begin position="1137"/>
        <end position="1152"/>
    </location>
</feature>
<feature type="compositionally biased region" description="Polar residues" evidence="13">
    <location>
        <begin position="85"/>
        <end position="96"/>
    </location>
</feature>
<feature type="domain" description="Helicase C-terminal" evidence="17">
    <location>
        <begin position="1135"/>
        <end position="1308"/>
    </location>
</feature>
<feature type="compositionally biased region" description="Basic and acidic residues" evidence="13">
    <location>
        <begin position="418"/>
        <end position="436"/>
    </location>
</feature>
<dbReference type="InterPro" id="IPR000330">
    <property type="entry name" value="SNF2_N"/>
</dbReference>
<evidence type="ECO:0000313" key="19">
    <source>
        <dbReference type="Proteomes" id="UP000828390"/>
    </source>
</evidence>
<feature type="domain" description="TAZ-type" evidence="14">
    <location>
        <begin position="120"/>
        <end position="204"/>
    </location>
</feature>
<evidence type="ECO:0000256" key="2">
    <source>
        <dbReference type="ARBA" id="ARBA00007025"/>
    </source>
</evidence>
<organism evidence="18 19">
    <name type="scientific">Dreissena polymorpha</name>
    <name type="common">Zebra mussel</name>
    <name type="synonym">Mytilus polymorpha</name>
    <dbReference type="NCBI Taxonomy" id="45954"/>
    <lineage>
        <taxon>Eukaryota</taxon>
        <taxon>Metazoa</taxon>
        <taxon>Spiralia</taxon>
        <taxon>Lophotrochozoa</taxon>
        <taxon>Mollusca</taxon>
        <taxon>Bivalvia</taxon>
        <taxon>Autobranchia</taxon>
        <taxon>Heteroconchia</taxon>
        <taxon>Euheterodonta</taxon>
        <taxon>Imparidentia</taxon>
        <taxon>Neoheterodontei</taxon>
        <taxon>Myida</taxon>
        <taxon>Dreissenoidea</taxon>
        <taxon>Dreissenidae</taxon>
        <taxon>Dreissena</taxon>
    </lineage>
</organism>
<dbReference type="CDD" id="cd18793">
    <property type="entry name" value="SF2_C_SNF"/>
    <property type="match status" value="1"/>
</dbReference>
<dbReference type="SUPFAM" id="SSF52540">
    <property type="entry name" value="P-loop containing nucleoside triphosphate hydrolases"/>
    <property type="match status" value="2"/>
</dbReference>
<feature type="compositionally biased region" description="Basic residues" evidence="13">
    <location>
        <begin position="499"/>
        <end position="513"/>
    </location>
</feature>
<evidence type="ECO:0000256" key="3">
    <source>
        <dbReference type="ARBA" id="ARBA00022723"/>
    </source>
</evidence>
<dbReference type="InterPro" id="IPR001650">
    <property type="entry name" value="Helicase_C-like"/>
</dbReference>
<evidence type="ECO:0000256" key="9">
    <source>
        <dbReference type="ARBA" id="ARBA00022840"/>
    </source>
</evidence>
<name>A0A9D4JQF9_DREPO</name>
<dbReference type="GO" id="GO:0003677">
    <property type="term" value="F:DNA binding"/>
    <property type="evidence" value="ECO:0007669"/>
    <property type="project" value="UniProtKB-KW"/>
</dbReference>
<dbReference type="PROSITE" id="PS50134">
    <property type="entry name" value="ZF_TAZ"/>
    <property type="match status" value="1"/>
</dbReference>
<dbReference type="SMART" id="SM00490">
    <property type="entry name" value="HELICc"/>
    <property type="match status" value="1"/>
</dbReference>
<dbReference type="InterPro" id="IPR003101">
    <property type="entry name" value="KIX_dom"/>
</dbReference>
<keyword evidence="10" id="KW-0238">DNA-binding</keyword>
<evidence type="ECO:0000313" key="18">
    <source>
        <dbReference type="EMBL" id="KAH3820745.1"/>
    </source>
</evidence>
<feature type="region of interest" description="Disordered" evidence="13">
    <location>
        <begin position="1379"/>
        <end position="1428"/>
    </location>
</feature>
<evidence type="ECO:0000256" key="5">
    <source>
        <dbReference type="ARBA" id="ARBA00022771"/>
    </source>
</evidence>
<dbReference type="SUPFAM" id="SSF57933">
    <property type="entry name" value="TAZ domain"/>
    <property type="match status" value="1"/>
</dbReference>
<dbReference type="PANTHER" id="PTHR45797">
    <property type="entry name" value="RAD54-LIKE"/>
    <property type="match status" value="1"/>
</dbReference>
<feature type="domain" description="KIX" evidence="15">
    <location>
        <begin position="323"/>
        <end position="402"/>
    </location>
</feature>
<dbReference type="GO" id="GO:0005524">
    <property type="term" value="F:ATP binding"/>
    <property type="evidence" value="ECO:0007669"/>
    <property type="project" value="UniProtKB-KW"/>
</dbReference>
<feature type="region of interest" description="Disordered" evidence="13">
    <location>
        <begin position="586"/>
        <end position="608"/>
    </location>
</feature>
<dbReference type="InterPro" id="IPR027417">
    <property type="entry name" value="P-loop_NTPase"/>
</dbReference>
<evidence type="ECO:0008006" key="20">
    <source>
        <dbReference type="Google" id="ProtNLM"/>
    </source>
</evidence>
<dbReference type="Gene3D" id="1.10.246.20">
    <property type="entry name" value="Coactivator CBP, KIX domain"/>
    <property type="match status" value="1"/>
</dbReference>
<protein>
    <recommendedName>
        <fullName evidence="20">Transcriptional regulator ATRX</fullName>
    </recommendedName>
</protein>
<keyword evidence="9" id="KW-0067">ATP-binding</keyword>
<reference evidence="18" key="2">
    <citation type="submission" date="2020-11" db="EMBL/GenBank/DDBJ databases">
        <authorList>
            <person name="McCartney M.A."/>
            <person name="Auch B."/>
            <person name="Kono T."/>
            <person name="Mallez S."/>
            <person name="Becker A."/>
            <person name="Gohl D.M."/>
            <person name="Silverstein K.A.T."/>
            <person name="Koren S."/>
            <person name="Bechman K.B."/>
            <person name="Herman A."/>
            <person name="Abrahante J.E."/>
            <person name="Garbe J."/>
        </authorList>
    </citation>
    <scope>NUCLEOTIDE SEQUENCE</scope>
    <source>
        <strain evidence="18">Duluth1</strain>
        <tissue evidence="18">Whole animal</tissue>
    </source>
</reference>
<dbReference type="InterPro" id="IPR044574">
    <property type="entry name" value="ARIP4-like"/>
</dbReference>
<dbReference type="Gene3D" id="3.40.50.300">
    <property type="entry name" value="P-loop containing nucleotide triphosphate hydrolases"/>
    <property type="match status" value="3"/>
</dbReference>
<keyword evidence="11" id="KW-0539">Nucleus</keyword>
<keyword evidence="8 12" id="KW-0862">Zinc</keyword>
<dbReference type="Proteomes" id="UP000828390">
    <property type="component" value="Unassembled WGS sequence"/>
</dbReference>
<reference evidence="18" key="1">
    <citation type="journal article" date="2019" name="bioRxiv">
        <title>The Genome of the Zebra Mussel, Dreissena polymorpha: A Resource for Invasive Species Research.</title>
        <authorList>
            <person name="McCartney M.A."/>
            <person name="Auch B."/>
            <person name="Kono T."/>
            <person name="Mallez S."/>
            <person name="Zhang Y."/>
            <person name="Obille A."/>
            <person name="Becker A."/>
            <person name="Abrahante J.E."/>
            <person name="Garbe J."/>
            <person name="Badalamenti J.P."/>
            <person name="Herman A."/>
            <person name="Mangelson H."/>
            <person name="Liachko I."/>
            <person name="Sullivan S."/>
            <person name="Sone E.D."/>
            <person name="Koren S."/>
            <person name="Silverstein K.A.T."/>
            <person name="Beckman K.B."/>
            <person name="Gohl D.M."/>
        </authorList>
    </citation>
    <scope>NUCLEOTIDE SEQUENCE</scope>
    <source>
        <strain evidence="18">Duluth1</strain>
        <tissue evidence="18">Whole animal</tissue>
    </source>
</reference>
<gene>
    <name evidence="18" type="ORF">DPMN_122494</name>
</gene>
<dbReference type="Pfam" id="PF00271">
    <property type="entry name" value="Helicase_C"/>
    <property type="match status" value="1"/>
</dbReference>
<evidence type="ECO:0000259" key="14">
    <source>
        <dbReference type="PROSITE" id="PS50134"/>
    </source>
</evidence>
<feature type="zinc finger region" description="TAZ-type" evidence="12">
    <location>
        <begin position="120"/>
        <end position="204"/>
    </location>
</feature>
<evidence type="ECO:0000256" key="6">
    <source>
        <dbReference type="ARBA" id="ARBA00022801"/>
    </source>
</evidence>
<dbReference type="Pfam" id="PF00176">
    <property type="entry name" value="SNF2-rel_dom"/>
    <property type="match status" value="1"/>
</dbReference>
<evidence type="ECO:0000256" key="1">
    <source>
        <dbReference type="ARBA" id="ARBA00004123"/>
    </source>
</evidence>
<dbReference type="SMART" id="SM00487">
    <property type="entry name" value="DEXDc"/>
    <property type="match status" value="1"/>
</dbReference>
<dbReference type="GO" id="GO:0005634">
    <property type="term" value="C:nucleus"/>
    <property type="evidence" value="ECO:0007669"/>
    <property type="project" value="UniProtKB-SubCell"/>
</dbReference>
<feature type="region of interest" description="Disordered" evidence="13">
    <location>
        <begin position="383"/>
        <end position="569"/>
    </location>
</feature>
<dbReference type="PROSITE" id="PS50952">
    <property type="entry name" value="KIX"/>
    <property type="match status" value="1"/>
</dbReference>
<dbReference type="GO" id="GO:0003712">
    <property type="term" value="F:transcription coregulator activity"/>
    <property type="evidence" value="ECO:0007669"/>
    <property type="project" value="InterPro"/>
</dbReference>
<dbReference type="PANTHER" id="PTHR45797:SF3">
    <property type="entry name" value="TRANSCRIPTIONAL REGULATOR ATRX HOMOLOG"/>
    <property type="match status" value="1"/>
</dbReference>
<dbReference type="Gene3D" id="3.40.50.10810">
    <property type="entry name" value="Tandem AAA-ATPase domain"/>
    <property type="match status" value="1"/>
</dbReference>
<dbReference type="SMART" id="SM00551">
    <property type="entry name" value="ZnF_TAZ"/>
    <property type="match status" value="1"/>
</dbReference>